<dbReference type="SUPFAM" id="SSF48403">
    <property type="entry name" value="Ankyrin repeat"/>
    <property type="match status" value="1"/>
</dbReference>
<proteinExistence type="predicted"/>
<reference evidence="1 2" key="1">
    <citation type="submission" date="2019-04" db="EMBL/GenBank/DDBJ databases">
        <title>High contiguity whole genome sequence and gene annotation resource for two Venturia nashicola isolates.</title>
        <authorList>
            <person name="Prokchorchik M."/>
            <person name="Won K."/>
            <person name="Lee Y."/>
            <person name="Choi E.D."/>
            <person name="Segonzac C."/>
            <person name="Sohn K.H."/>
        </authorList>
    </citation>
    <scope>NUCLEOTIDE SEQUENCE [LARGE SCALE GENOMIC DNA]</scope>
    <source>
        <strain evidence="1 2">PRI2</strain>
    </source>
</reference>
<dbReference type="PANTHER" id="PTHR24198">
    <property type="entry name" value="ANKYRIN REPEAT AND PROTEIN KINASE DOMAIN-CONTAINING PROTEIN"/>
    <property type="match status" value="1"/>
</dbReference>
<dbReference type="PANTHER" id="PTHR24198:SF165">
    <property type="entry name" value="ANKYRIN REPEAT-CONTAINING PROTEIN-RELATED"/>
    <property type="match status" value="1"/>
</dbReference>
<sequence>MKLLDLPPEIFQTILIESVRLRGLKRGIRLRLINKFFSQEVIWAVSRSGMLDNHCKGPYQGSPPGEYLLPRALENRDDVQYRYTLQILRQLADKLCSMNTISDQEMWKKYIVEMTSLVADAHPCFRTVLTIGKQCFPEETEPLAMDAHLLAAAAHLNMISVVKTLLTSGIWQDKPTAPLASSALLGNPTRLAAKAGNSEVLSLLVQGTFSPAFENLWECHGGPLAIASAAGHVDAVRILLNRKPQPDCTHEDYRRYLFRALETPSLEVYEMVRTAVEELDDPPFATKSFFQSMFHRCVREGWVAMAVYFLDLGATVDSCRKNHYIPWLTSPLATACRGGKVPWYVCCSIVAWTPLSR</sequence>
<dbReference type="AlphaFoldDB" id="A0A4Z1P2V4"/>
<evidence type="ECO:0000313" key="2">
    <source>
        <dbReference type="Proteomes" id="UP000298493"/>
    </source>
</evidence>
<dbReference type="Gene3D" id="1.25.40.20">
    <property type="entry name" value="Ankyrin repeat-containing domain"/>
    <property type="match status" value="1"/>
</dbReference>
<evidence type="ECO:0000313" key="1">
    <source>
        <dbReference type="EMBL" id="TID22195.1"/>
    </source>
</evidence>
<dbReference type="STRING" id="86259.A0A4Z1P2V4"/>
<accession>A0A4Z1P2V4</accession>
<dbReference type="Proteomes" id="UP000298493">
    <property type="component" value="Unassembled WGS sequence"/>
</dbReference>
<keyword evidence="2" id="KW-1185">Reference proteome</keyword>
<protein>
    <submittedName>
        <fullName evidence="1">Gb</fullName>
    </submittedName>
</protein>
<organism evidence="1 2">
    <name type="scientific">Venturia nashicola</name>
    <dbReference type="NCBI Taxonomy" id="86259"/>
    <lineage>
        <taxon>Eukaryota</taxon>
        <taxon>Fungi</taxon>
        <taxon>Dikarya</taxon>
        <taxon>Ascomycota</taxon>
        <taxon>Pezizomycotina</taxon>
        <taxon>Dothideomycetes</taxon>
        <taxon>Pleosporomycetidae</taxon>
        <taxon>Venturiales</taxon>
        <taxon>Venturiaceae</taxon>
        <taxon>Venturia</taxon>
    </lineage>
</organism>
<dbReference type="EMBL" id="SNSC02000008">
    <property type="protein sequence ID" value="TID22195.1"/>
    <property type="molecule type" value="Genomic_DNA"/>
</dbReference>
<name>A0A4Z1P2V4_9PEZI</name>
<comment type="caution">
    <text evidence="1">The sequence shown here is derived from an EMBL/GenBank/DDBJ whole genome shotgun (WGS) entry which is preliminary data.</text>
</comment>
<gene>
    <name evidence="1" type="ORF">E6O75_ATG10989</name>
</gene>
<dbReference type="InterPro" id="IPR036770">
    <property type="entry name" value="Ankyrin_rpt-contain_sf"/>
</dbReference>